<dbReference type="Pfam" id="PF01774">
    <property type="entry name" value="UreD"/>
    <property type="match status" value="1"/>
</dbReference>
<comment type="similarity">
    <text evidence="1 4">Belongs to the UreD family.</text>
</comment>
<evidence type="ECO:0000256" key="1">
    <source>
        <dbReference type="ARBA" id="ARBA00007177"/>
    </source>
</evidence>
<evidence type="ECO:0000313" key="5">
    <source>
        <dbReference type="EMBL" id="WDD98844.1"/>
    </source>
</evidence>
<proteinExistence type="inferred from homology"/>
<organism evidence="5 6">
    <name type="scientific">Thalassomonas actiniarum</name>
    <dbReference type="NCBI Taxonomy" id="485447"/>
    <lineage>
        <taxon>Bacteria</taxon>
        <taxon>Pseudomonadati</taxon>
        <taxon>Pseudomonadota</taxon>
        <taxon>Gammaproteobacteria</taxon>
        <taxon>Alteromonadales</taxon>
        <taxon>Colwelliaceae</taxon>
        <taxon>Thalassomonas</taxon>
    </lineage>
</organism>
<name>A0AAF0C3M2_9GAMM</name>
<dbReference type="GO" id="GO:0005737">
    <property type="term" value="C:cytoplasm"/>
    <property type="evidence" value="ECO:0007669"/>
    <property type="project" value="UniProtKB-SubCell"/>
</dbReference>
<dbReference type="PANTHER" id="PTHR33643">
    <property type="entry name" value="UREASE ACCESSORY PROTEIN D"/>
    <property type="match status" value="1"/>
</dbReference>
<keyword evidence="3 4" id="KW-0143">Chaperone</keyword>
<dbReference type="AlphaFoldDB" id="A0AAF0C3M2"/>
<comment type="subcellular location">
    <subcellularLocation>
        <location evidence="4">Cytoplasm</location>
    </subcellularLocation>
</comment>
<comment type="function">
    <text evidence="4">Required for maturation of urease via the functional incorporation of the urease nickel metallocenter.</text>
</comment>
<keyword evidence="2 4" id="KW-0996">Nickel insertion</keyword>
<keyword evidence="6" id="KW-1185">Reference proteome</keyword>
<dbReference type="RefSeq" id="WP_084692858.1">
    <property type="nucleotide sequence ID" value="NZ_CP059735.1"/>
</dbReference>
<sequence length="314" mass="34627">MLTEERIAANTPDKAEVIPKISAATQGKRAWFAKLALEFSFGAYGTKLSSVKRHGPLSVQKAFYPEGADCAHLYLLHPPAGIVSGDCLTISVSVDEKAHALLTTPGANRFYRARCDTRLGESRQRQQITVKLAKQAVLENFPLETLVYNGADAVSTLDIHLSRQSSYLGWDIVCLGLPKSEQPFNSGGFTQVNRIYLEQALTYHDRIHINADNGLLTHPAGLGGNSVFGNFIIAAGALSGDGKQRQLLIDGIREHLEQHQAQQYISISDINGILVARYLGNSAQQCRLLFTGIWQLVRPLCLNREISEPRIWFT</sequence>
<comment type="subunit">
    <text evidence="4">UreD, UreF and UreG form a complex that acts as a GTP-hydrolysis-dependent molecular chaperone, activating the urease apoprotein by helping to assemble the nickel containing metallocenter of UreC. The UreE protein probably delivers the nickel.</text>
</comment>
<dbReference type="GO" id="GO:0016151">
    <property type="term" value="F:nickel cation binding"/>
    <property type="evidence" value="ECO:0007669"/>
    <property type="project" value="UniProtKB-UniRule"/>
</dbReference>
<dbReference type="HAMAP" id="MF_01384">
    <property type="entry name" value="UreD"/>
    <property type="match status" value="1"/>
</dbReference>
<keyword evidence="4" id="KW-0963">Cytoplasm</keyword>
<dbReference type="InterPro" id="IPR002669">
    <property type="entry name" value="UreD"/>
</dbReference>
<accession>A0AAF0C3M2</accession>
<evidence type="ECO:0000256" key="3">
    <source>
        <dbReference type="ARBA" id="ARBA00023186"/>
    </source>
</evidence>
<evidence type="ECO:0000313" key="6">
    <source>
        <dbReference type="Proteomes" id="UP000032568"/>
    </source>
</evidence>
<gene>
    <name evidence="4" type="primary">ureD</name>
    <name evidence="5" type="ORF">SG35_027055</name>
</gene>
<dbReference type="EMBL" id="CP059735">
    <property type="protein sequence ID" value="WDD98844.1"/>
    <property type="molecule type" value="Genomic_DNA"/>
</dbReference>
<dbReference type="Proteomes" id="UP000032568">
    <property type="component" value="Chromosome"/>
</dbReference>
<reference evidence="5 6" key="2">
    <citation type="journal article" date="2022" name="Mar. Drugs">
        <title>Bioassay-Guided Fractionation Leads to the Detection of Cholic Acid Generated by the Rare Thalassomonas sp.</title>
        <authorList>
            <person name="Pheiffer F."/>
            <person name="Schneider Y.K."/>
            <person name="Hansen E.H."/>
            <person name="Andersen J.H."/>
            <person name="Isaksson J."/>
            <person name="Busche T."/>
            <person name="R C."/>
            <person name="Kalinowski J."/>
            <person name="Zyl L.V."/>
            <person name="Trindade M."/>
        </authorList>
    </citation>
    <scope>NUCLEOTIDE SEQUENCE [LARGE SCALE GENOMIC DNA]</scope>
    <source>
        <strain evidence="5 6">A5K-106</strain>
    </source>
</reference>
<evidence type="ECO:0000256" key="4">
    <source>
        <dbReference type="HAMAP-Rule" id="MF_01384"/>
    </source>
</evidence>
<evidence type="ECO:0000256" key="2">
    <source>
        <dbReference type="ARBA" id="ARBA00022988"/>
    </source>
</evidence>
<dbReference type="PANTHER" id="PTHR33643:SF1">
    <property type="entry name" value="UREASE ACCESSORY PROTEIN D"/>
    <property type="match status" value="1"/>
</dbReference>
<dbReference type="KEGG" id="tact:SG35_027055"/>
<reference evidence="5 6" key="1">
    <citation type="journal article" date="2015" name="Genome Announc.">
        <title>Draft Genome Sequences of Marine Isolates of Thalassomonas viridans and Thalassomonas actiniarum.</title>
        <authorList>
            <person name="Olonade I."/>
            <person name="van Zyl L.J."/>
            <person name="Trindade M."/>
        </authorList>
    </citation>
    <scope>NUCLEOTIDE SEQUENCE [LARGE SCALE GENOMIC DNA]</scope>
    <source>
        <strain evidence="5 6">A5K-106</strain>
    </source>
</reference>
<protein>
    <recommendedName>
        <fullName evidence="4">Urease accessory protein UreD</fullName>
    </recommendedName>
</protein>